<comment type="caution">
    <text evidence="2">The sequence shown here is derived from an EMBL/GenBank/DDBJ whole genome shotgun (WGS) entry which is preliminary data.</text>
</comment>
<evidence type="ECO:0000313" key="2">
    <source>
        <dbReference type="EMBL" id="KKZ67882.1"/>
    </source>
</evidence>
<feature type="compositionally biased region" description="Basic and acidic residues" evidence="1">
    <location>
        <begin position="76"/>
        <end position="89"/>
    </location>
</feature>
<dbReference type="VEuPathDB" id="FungiDB:EMCG_06411"/>
<feature type="region of interest" description="Disordered" evidence="1">
    <location>
        <begin position="70"/>
        <end position="89"/>
    </location>
</feature>
<gene>
    <name evidence="2" type="ORF">EMCG_06411</name>
</gene>
<dbReference type="EMBL" id="LCZI01000179">
    <property type="protein sequence ID" value="KKZ67882.1"/>
    <property type="molecule type" value="Genomic_DNA"/>
</dbReference>
<dbReference type="AlphaFoldDB" id="A0A0G2IB21"/>
<organism evidence="2 3">
    <name type="scientific">[Emmonsia] crescens</name>
    <dbReference type="NCBI Taxonomy" id="73230"/>
    <lineage>
        <taxon>Eukaryota</taxon>
        <taxon>Fungi</taxon>
        <taxon>Dikarya</taxon>
        <taxon>Ascomycota</taxon>
        <taxon>Pezizomycotina</taxon>
        <taxon>Eurotiomycetes</taxon>
        <taxon>Eurotiomycetidae</taxon>
        <taxon>Onygenales</taxon>
        <taxon>Ajellomycetaceae</taxon>
        <taxon>Emergomyces</taxon>
    </lineage>
</organism>
<reference evidence="3" key="1">
    <citation type="journal article" date="2015" name="PLoS Genet.">
        <title>The dynamic genome and transcriptome of the human fungal pathogen Blastomyces and close relative Emmonsia.</title>
        <authorList>
            <person name="Munoz J.F."/>
            <person name="Gauthier G.M."/>
            <person name="Desjardins C.A."/>
            <person name="Gallo J.E."/>
            <person name="Holder J."/>
            <person name="Sullivan T.D."/>
            <person name="Marty A.J."/>
            <person name="Carmen J.C."/>
            <person name="Chen Z."/>
            <person name="Ding L."/>
            <person name="Gujja S."/>
            <person name="Magrini V."/>
            <person name="Misas E."/>
            <person name="Mitreva M."/>
            <person name="Priest M."/>
            <person name="Saif S."/>
            <person name="Whiston E.A."/>
            <person name="Young S."/>
            <person name="Zeng Q."/>
            <person name="Goldman W.E."/>
            <person name="Mardis E.R."/>
            <person name="Taylor J.W."/>
            <person name="McEwen J.G."/>
            <person name="Clay O.K."/>
            <person name="Klein B.S."/>
            <person name="Cuomo C.A."/>
        </authorList>
    </citation>
    <scope>NUCLEOTIDE SEQUENCE [LARGE SCALE GENOMIC DNA]</scope>
    <source>
        <strain evidence="3">UAMH 3008</strain>
    </source>
</reference>
<evidence type="ECO:0000256" key="1">
    <source>
        <dbReference type="SAM" id="MobiDB-lite"/>
    </source>
</evidence>
<sequence>MVPLSCLAGPDKRNAESIPDTLSALDAIFSDSGHENDFTREDEDDEEGLHPPEYYLIQVESLNITQLQQKQYSPRTQEKLNETCGYWER</sequence>
<dbReference type="Proteomes" id="UP000034164">
    <property type="component" value="Unassembled WGS sequence"/>
</dbReference>
<dbReference type="OrthoDB" id="3544487at2759"/>
<accession>A0A0G2IB21</accession>
<protein>
    <submittedName>
        <fullName evidence="2">Uncharacterized protein</fullName>
    </submittedName>
</protein>
<name>A0A0G2IB21_9EURO</name>
<proteinExistence type="predicted"/>
<evidence type="ECO:0000313" key="3">
    <source>
        <dbReference type="Proteomes" id="UP000034164"/>
    </source>
</evidence>